<dbReference type="RefSeq" id="XP_028481867.1">
    <property type="nucleotide sequence ID" value="XM_028625076.1"/>
</dbReference>
<protein>
    <recommendedName>
        <fullName evidence="4">Secreted protein</fullName>
    </recommendedName>
</protein>
<name>A0A443HK42_BYSSP</name>
<gene>
    <name evidence="2" type="ORF">C8Q69DRAFT_107120</name>
</gene>
<evidence type="ECO:0000313" key="2">
    <source>
        <dbReference type="EMBL" id="RWQ92222.1"/>
    </source>
</evidence>
<dbReference type="AlphaFoldDB" id="A0A443HK42"/>
<dbReference type="Proteomes" id="UP000283841">
    <property type="component" value="Unassembled WGS sequence"/>
</dbReference>
<evidence type="ECO:0000256" key="1">
    <source>
        <dbReference type="SAM" id="SignalP"/>
    </source>
</evidence>
<evidence type="ECO:0008006" key="4">
    <source>
        <dbReference type="Google" id="ProtNLM"/>
    </source>
</evidence>
<dbReference type="VEuPathDB" id="FungiDB:C8Q69DRAFT_107120"/>
<evidence type="ECO:0000313" key="3">
    <source>
        <dbReference type="Proteomes" id="UP000283841"/>
    </source>
</evidence>
<feature type="chain" id="PRO_5019341024" description="Secreted protein" evidence="1">
    <location>
        <begin position="21"/>
        <end position="137"/>
    </location>
</feature>
<sequence>MTSKPFKVVLRLACLTISGALHCSIVESGCHLITLSRLLELPSERPLDGWPSALAFCKTNSSVYYTGQRYIIFLLLFTMICRDRKAAIPIEMSSVGCVMRLPASSRDKANQALVSPDCLDRTSNSISTGERCVVPPS</sequence>
<reference evidence="2 3" key="1">
    <citation type="journal article" date="2018" name="Front. Microbiol.">
        <title>Genomic and genetic insights into a cosmopolitan fungus, Paecilomyces variotii (Eurotiales).</title>
        <authorList>
            <person name="Urquhart A.S."/>
            <person name="Mondo S.J."/>
            <person name="Makela M.R."/>
            <person name="Hane J.K."/>
            <person name="Wiebenga A."/>
            <person name="He G."/>
            <person name="Mihaltcheva S."/>
            <person name="Pangilinan J."/>
            <person name="Lipzen A."/>
            <person name="Barry K."/>
            <person name="de Vries R.P."/>
            <person name="Grigoriev I.V."/>
            <person name="Idnurm A."/>
        </authorList>
    </citation>
    <scope>NUCLEOTIDE SEQUENCE [LARGE SCALE GENOMIC DNA]</scope>
    <source>
        <strain evidence="2 3">CBS 101075</strain>
    </source>
</reference>
<keyword evidence="3" id="KW-1185">Reference proteome</keyword>
<proteinExistence type="predicted"/>
<dbReference type="GeneID" id="39594353"/>
<organism evidence="2 3">
    <name type="scientific">Byssochlamys spectabilis</name>
    <name type="common">Paecilomyces variotii</name>
    <dbReference type="NCBI Taxonomy" id="264951"/>
    <lineage>
        <taxon>Eukaryota</taxon>
        <taxon>Fungi</taxon>
        <taxon>Dikarya</taxon>
        <taxon>Ascomycota</taxon>
        <taxon>Pezizomycotina</taxon>
        <taxon>Eurotiomycetes</taxon>
        <taxon>Eurotiomycetidae</taxon>
        <taxon>Eurotiales</taxon>
        <taxon>Thermoascaceae</taxon>
        <taxon>Paecilomyces</taxon>
    </lineage>
</organism>
<feature type="signal peptide" evidence="1">
    <location>
        <begin position="1"/>
        <end position="20"/>
    </location>
</feature>
<comment type="caution">
    <text evidence="2">The sequence shown here is derived from an EMBL/GenBank/DDBJ whole genome shotgun (WGS) entry which is preliminary data.</text>
</comment>
<dbReference type="EMBL" id="RCNU01000014">
    <property type="protein sequence ID" value="RWQ92222.1"/>
    <property type="molecule type" value="Genomic_DNA"/>
</dbReference>
<keyword evidence="1" id="KW-0732">Signal</keyword>
<accession>A0A443HK42</accession>